<accession>A0A9P4VTR4</accession>
<evidence type="ECO:0000313" key="1">
    <source>
        <dbReference type="EMBL" id="KAF2839834.1"/>
    </source>
</evidence>
<proteinExistence type="predicted"/>
<dbReference type="OrthoDB" id="5327538at2759"/>
<name>A0A9P4VTR4_9PEZI</name>
<reference evidence="1" key="1">
    <citation type="journal article" date="2020" name="Stud. Mycol.">
        <title>101 Dothideomycetes genomes: a test case for predicting lifestyles and emergence of pathogens.</title>
        <authorList>
            <person name="Haridas S."/>
            <person name="Albert R."/>
            <person name="Binder M."/>
            <person name="Bloem J."/>
            <person name="Labutti K."/>
            <person name="Salamov A."/>
            <person name="Andreopoulos B."/>
            <person name="Baker S."/>
            <person name="Barry K."/>
            <person name="Bills G."/>
            <person name="Bluhm B."/>
            <person name="Cannon C."/>
            <person name="Castanera R."/>
            <person name="Culley D."/>
            <person name="Daum C."/>
            <person name="Ezra D."/>
            <person name="Gonzalez J."/>
            <person name="Henrissat B."/>
            <person name="Kuo A."/>
            <person name="Liang C."/>
            <person name="Lipzen A."/>
            <person name="Lutzoni F."/>
            <person name="Magnuson J."/>
            <person name="Mondo S."/>
            <person name="Nolan M."/>
            <person name="Ohm R."/>
            <person name="Pangilinan J."/>
            <person name="Park H.-J."/>
            <person name="Ramirez L."/>
            <person name="Alfaro M."/>
            <person name="Sun H."/>
            <person name="Tritt A."/>
            <person name="Yoshinaga Y."/>
            <person name="Zwiers L.-H."/>
            <person name="Turgeon B."/>
            <person name="Goodwin S."/>
            <person name="Spatafora J."/>
            <person name="Crous P."/>
            <person name="Grigoriev I."/>
        </authorList>
    </citation>
    <scope>NUCLEOTIDE SEQUENCE</scope>
    <source>
        <strain evidence="1">CBS 101060</strain>
    </source>
</reference>
<organism evidence="1 2">
    <name type="scientific">Patellaria atrata CBS 101060</name>
    <dbReference type="NCBI Taxonomy" id="1346257"/>
    <lineage>
        <taxon>Eukaryota</taxon>
        <taxon>Fungi</taxon>
        <taxon>Dikarya</taxon>
        <taxon>Ascomycota</taxon>
        <taxon>Pezizomycotina</taxon>
        <taxon>Dothideomycetes</taxon>
        <taxon>Dothideomycetes incertae sedis</taxon>
        <taxon>Patellariales</taxon>
        <taxon>Patellariaceae</taxon>
        <taxon>Patellaria</taxon>
    </lineage>
</organism>
<dbReference type="EMBL" id="MU006094">
    <property type="protein sequence ID" value="KAF2839834.1"/>
    <property type="molecule type" value="Genomic_DNA"/>
</dbReference>
<dbReference type="AlphaFoldDB" id="A0A9P4VTR4"/>
<dbReference type="PANTHER" id="PTHR21310">
    <property type="entry name" value="AMINOGLYCOSIDE PHOSPHOTRANSFERASE-RELATED-RELATED"/>
    <property type="match status" value="1"/>
</dbReference>
<dbReference type="InterPro" id="IPR051678">
    <property type="entry name" value="AGP_Transferase"/>
</dbReference>
<protein>
    <recommendedName>
        <fullName evidence="3">Aminoglycoside phosphotransferase domain-containing protein</fullName>
    </recommendedName>
</protein>
<keyword evidence="2" id="KW-1185">Reference proteome</keyword>
<dbReference type="SUPFAM" id="SSF56112">
    <property type="entry name" value="Protein kinase-like (PK-like)"/>
    <property type="match status" value="1"/>
</dbReference>
<dbReference type="Proteomes" id="UP000799429">
    <property type="component" value="Unassembled WGS sequence"/>
</dbReference>
<evidence type="ECO:0000313" key="2">
    <source>
        <dbReference type="Proteomes" id="UP000799429"/>
    </source>
</evidence>
<sequence length="320" mass="35899">MSHQAHDHRFWSCLKDENLLRRASECNQCDECKLDEADFLGRSRMGGMHVHLRILFVDGSVWLARLLLNAPPLKWLESVVIPAPKVHDYGLRNGPGNDVGAAFMLIDELPGRAFSQLGGSKTQREKHPFERIGSLTLNPRGKPTIGPIVGDRTGTLAYLGLFNNRKVYYTSRAQEYLSLISSGQLFSRYRVNAYVIFKRLERLAINGLNPFDPELNNGPFFLKHMDDKGDHIFVDEEFNITGIIDWSFACIVPAYEAIGPSLVTAKMGDIYNDVKAVSEDDELLAEEVHTKGGSDLARFAFDQAECDVSSLLTRYFGALQ</sequence>
<dbReference type="PANTHER" id="PTHR21310:SF15">
    <property type="entry name" value="AMINOGLYCOSIDE PHOSPHOTRANSFERASE DOMAIN-CONTAINING PROTEIN"/>
    <property type="match status" value="1"/>
</dbReference>
<comment type="caution">
    <text evidence="1">The sequence shown here is derived from an EMBL/GenBank/DDBJ whole genome shotgun (WGS) entry which is preliminary data.</text>
</comment>
<gene>
    <name evidence="1" type="ORF">M501DRAFT_1010857</name>
</gene>
<dbReference type="InterPro" id="IPR011009">
    <property type="entry name" value="Kinase-like_dom_sf"/>
</dbReference>
<evidence type="ECO:0008006" key="3">
    <source>
        <dbReference type="Google" id="ProtNLM"/>
    </source>
</evidence>